<dbReference type="EMBL" id="KK365315">
    <property type="protein sequence ID" value="KCZ79258.1"/>
    <property type="molecule type" value="Genomic_DNA"/>
</dbReference>
<proteinExistence type="predicted"/>
<organism evidence="1 2">
    <name type="scientific">Anncaliia algerae PRA339</name>
    <dbReference type="NCBI Taxonomy" id="1288291"/>
    <lineage>
        <taxon>Eukaryota</taxon>
        <taxon>Fungi</taxon>
        <taxon>Fungi incertae sedis</taxon>
        <taxon>Microsporidia</taxon>
        <taxon>Tubulinosematoidea</taxon>
        <taxon>Tubulinosematidae</taxon>
        <taxon>Anncaliia</taxon>
    </lineage>
</organism>
<sequence length="264" mass="31663">MENTLAYERDIADINRLNELHEKLKKFYREDERISERKIRQDYSNEEIIRFGFAVAYFGLNSKKIHQSFIFGFAFARSKNSIINLIKSIRKNPNRIFYLLDKIKEYKIEEFSMHQRLNYIKKLKGKEFNQEAVDYYYEAITEEIKSTPPIHSNLIESKILDVFSNHKKIVHEDLNVEEEVSYLNIEPVITTNFDLYYQHIGINKLKKLFKNEPFTLNEVIKSVNSNIRKHLKDLELYFKKLEDEDLIIGVEKDKKTTYLIKDFI</sequence>
<accession>A0A059EW38</accession>
<keyword evidence="2" id="KW-1185">Reference proteome</keyword>
<reference evidence="2" key="1">
    <citation type="submission" date="2013-02" db="EMBL/GenBank/DDBJ databases">
        <authorList>
            <consortium name="The Broad Institute Genome Sequencing Platform"/>
            <person name="Cuomo C."/>
            <person name="Becnel J."/>
            <person name="Sanscrainte N."/>
            <person name="Walker B."/>
            <person name="Young S.K."/>
            <person name="Zeng Q."/>
            <person name="Gargeya S."/>
            <person name="Fitzgerald M."/>
            <person name="Haas B."/>
            <person name="Abouelleil A."/>
            <person name="Alvarado L."/>
            <person name="Arachchi H.M."/>
            <person name="Berlin A.M."/>
            <person name="Chapman S.B."/>
            <person name="Dewar J."/>
            <person name="Goldberg J."/>
            <person name="Griggs A."/>
            <person name="Gujja S."/>
            <person name="Hansen M."/>
            <person name="Howarth C."/>
            <person name="Imamovic A."/>
            <person name="Larimer J."/>
            <person name="McCowan C."/>
            <person name="Murphy C."/>
            <person name="Neiman D."/>
            <person name="Pearson M."/>
            <person name="Priest M."/>
            <person name="Roberts A."/>
            <person name="Saif S."/>
            <person name="Shea T."/>
            <person name="Sisk P."/>
            <person name="Sykes S."/>
            <person name="Wortman J."/>
            <person name="Nusbaum C."/>
            <person name="Birren B."/>
        </authorList>
    </citation>
    <scope>NUCLEOTIDE SEQUENCE [LARGE SCALE GENOMIC DNA]</scope>
    <source>
        <strain evidence="2">PRA339</strain>
    </source>
</reference>
<protein>
    <submittedName>
        <fullName evidence="1">Uncharacterized protein</fullName>
    </submittedName>
</protein>
<gene>
    <name evidence="1" type="ORF">H312_03352</name>
</gene>
<name>A0A059EW38_9MICR</name>
<dbReference type="Proteomes" id="UP000030655">
    <property type="component" value="Unassembled WGS sequence"/>
</dbReference>
<evidence type="ECO:0000313" key="1">
    <source>
        <dbReference type="EMBL" id="KCZ79258.1"/>
    </source>
</evidence>
<evidence type="ECO:0000313" key="2">
    <source>
        <dbReference type="Proteomes" id="UP000030655"/>
    </source>
</evidence>
<reference evidence="1 2" key="2">
    <citation type="submission" date="2014-03" db="EMBL/GenBank/DDBJ databases">
        <title>The Genome Sequence of Anncaliia algerae insect isolate PRA339.</title>
        <authorList>
            <consortium name="The Broad Institute Genome Sequencing Platform"/>
            <consortium name="The Broad Institute Genome Sequencing Center for Infectious Disease"/>
            <person name="Cuomo C."/>
            <person name="Becnel J."/>
            <person name="Sanscrainte N."/>
            <person name="Walker B."/>
            <person name="Young S.K."/>
            <person name="Zeng Q."/>
            <person name="Gargeya S."/>
            <person name="Fitzgerald M."/>
            <person name="Haas B."/>
            <person name="Abouelleil A."/>
            <person name="Alvarado L."/>
            <person name="Arachchi H.M."/>
            <person name="Berlin A.M."/>
            <person name="Chapman S.B."/>
            <person name="Dewar J."/>
            <person name="Goldberg J."/>
            <person name="Griggs A."/>
            <person name="Gujja S."/>
            <person name="Hansen M."/>
            <person name="Howarth C."/>
            <person name="Imamovic A."/>
            <person name="Larimer J."/>
            <person name="McCowan C."/>
            <person name="Murphy C."/>
            <person name="Neiman D."/>
            <person name="Pearson M."/>
            <person name="Priest M."/>
            <person name="Roberts A."/>
            <person name="Saif S."/>
            <person name="Shea T."/>
            <person name="Sisk P."/>
            <person name="Sykes S."/>
            <person name="Wortman J."/>
            <person name="Nusbaum C."/>
            <person name="Birren B."/>
        </authorList>
    </citation>
    <scope>NUCLEOTIDE SEQUENCE [LARGE SCALE GENOMIC DNA]</scope>
    <source>
        <strain evidence="1 2">PRA339</strain>
    </source>
</reference>
<dbReference type="VEuPathDB" id="MicrosporidiaDB:H312_03352"/>
<dbReference type="AlphaFoldDB" id="A0A059EW38"/>
<dbReference type="HOGENOM" id="CLU_1053649_0_0_1"/>